<reference evidence="5 6" key="1">
    <citation type="submission" date="2023-07" db="EMBL/GenBank/DDBJ databases">
        <title>Sequencing the genomes of 1000 actinobacteria strains.</title>
        <authorList>
            <person name="Klenk H.-P."/>
        </authorList>
    </citation>
    <scope>NUCLEOTIDE SEQUENCE [LARGE SCALE GENOMIC DNA]</scope>
    <source>
        <strain evidence="5 6">DSM 45805</strain>
    </source>
</reference>
<proteinExistence type="predicted"/>
<dbReference type="InterPro" id="IPR018060">
    <property type="entry name" value="HTH_AraC"/>
</dbReference>
<keyword evidence="6" id="KW-1185">Reference proteome</keyword>
<evidence type="ECO:0000259" key="4">
    <source>
        <dbReference type="PROSITE" id="PS01124"/>
    </source>
</evidence>
<dbReference type="PROSITE" id="PS01124">
    <property type="entry name" value="HTH_ARAC_FAMILY_2"/>
    <property type="match status" value="1"/>
</dbReference>
<dbReference type="PANTHER" id="PTHR46796:SF15">
    <property type="entry name" value="BLL1074 PROTEIN"/>
    <property type="match status" value="1"/>
</dbReference>
<evidence type="ECO:0000313" key="6">
    <source>
        <dbReference type="Proteomes" id="UP001229651"/>
    </source>
</evidence>
<keyword evidence="2" id="KW-0238">DNA-binding</keyword>
<dbReference type="InterPro" id="IPR046532">
    <property type="entry name" value="DUF6597"/>
</dbReference>
<feature type="domain" description="HTH araC/xylS-type" evidence="4">
    <location>
        <begin position="165"/>
        <end position="266"/>
    </location>
</feature>
<accession>A0ABU0EW23</accession>
<keyword evidence="3" id="KW-0804">Transcription</keyword>
<dbReference type="Proteomes" id="UP001229651">
    <property type="component" value="Unassembled WGS sequence"/>
</dbReference>
<dbReference type="Pfam" id="PF20240">
    <property type="entry name" value="DUF6597"/>
    <property type="match status" value="1"/>
</dbReference>
<dbReference type="Pfam" id="PF12833">
    <property type="entry name" value="HTH_18"/>
    <property type="match status" value="1"/>
</dbReference>
<dbReference type="InterPro" id="IPR050204">
    <property type="entry name" value="AraC_XylS_family_regulators"/>
</dbReference>
<dbReference type="PANTHER" id="PTHR46796">
    <property type="entry name" value="HTH-TYPE TRANSCRIPTIONAL ACTIVATOR RHAS-RELATED"/>
    <property type="match status" value="1"/>
</dbReference>
<dbReference type="RefSeq" id="WP_306992815.1">
    <property type="nucleotide sequence ID" value="NZ_JAUSUT010000001.1"/>
</dbReference>
<organism evidence="5 6">
    <name type="scientific">Amycolatopsis thermophila</name>
    <dbReference type="NCBI Taxonomy" id="206084"/>
    <lineage>
        <taxon>Bacteria</taxon>
        <taxon>Bacillati</taxon>
        <taxon>Actinomycetota</taxon>
        <taxon>Actinomycetes</taxon>
        <taxon>Pseudonocardiales</taxon>
        <taxon>Pseudonocardiaceae</taxon>
        <taxon>Amycolatopsis</taxon>
    </lineage>
</organism>
<name>A0ABU0EW23_9PSEU</name>
<evidence type="ECO:0000256" key="2">
    <source>
        <dbReference type="ARBA" id="ARBA00023125"/>
    </source>
</evidence>
<dbReference type="EMBL" id="JAUSUT010000001">
    <property type="protein sequence ID" value="MDQ0379468.1"/>
    <property type="molecule type" value="Genomic_DNA"/>
</dbReference>
<evidence type="ECO:0000256" key="1">
    <source>
        <dbReference type="ARBA" id="ARBA00023015"/>
    </source>
</evidence>
<dbReference type="SMART" id="SM00342">
    <property type="entry name" value="HTH_ARAC"/>
    <property type="match status" value="1"/>
</dbReference>
<protein>
    <submittedName>
        <fullName evidence="5">AraC-like DNA-binding protein</fullName>
    </submittedName>
</protein>
<sequence>MVEPVERDSRGILHPRAGLRRFDLTRFPPSPAVGRFVDRYWLVSWDLAEPYEQHVLVHPVVNVVFEAAGGLVHGVQTERFTRRLSGRGRALGVMFRPGGFRPFLGRPVATITDRVTPLAESIAALVPVETAVISALAEGVEGAGIAAMVDEALADVVPAGRVPSEEATELAERAAADRDLRRVEDLAARAGMSVRGLQRAFHEHVGVSPKWVLRRYRLYDAAERAARAESVDWAALAADLGYADQAHLTREFTAAVGEPPGRYARHS</sequence>
<comment type="caution">
    <text evidence="5">The sequence shown here is derived from an EMBL/GenBank/DDBJ whole genome shotgun (WGS) entry which is preliminary data.</text>
</comment>
<evidence type="ECO:0000256" key="3">
    <source>
        <dbReference type="ARBA" id="ARBA00023163"/>
    </source>
</evidence>
<keyword evidence="1" id="KW-0805">Transcription regulation</keyword>
<evidence type="ECO:0000313" key="5">
    <source>
        <dbReference type="EMBL" id="MDQ0379468.1"/>
    </source>
</evidence>
<dbReference type="Gene3D" id="1.10.10.60">
    <property type="entry name" value="Homeodomain-like"/>
    <property type="match status" value="1"/>
</dbReference>
<gene>
    <name evidence="5" type="ORF">FB470_003462</name>
</gene>